<keyword evidence="6" id="KW-0663">Pyridoxal phosphate</keyword>
<evidence type="ECO:0000256" key="3">
    <source>
        <dbReference type="ARBA" id="ARBA00012753"/>
    </source>
</evidence>
<keyword evidence="10" id="KW-1185">Reference proteome</keyword>
<evidence type="ECO:0000256" key="5">
    <source>
        <dbReference type="ARBA" id="ARBA00022679"/>
    </source>
</evidence>
<dbReference type="InterPro" id="IPR015421">
    <property type="entry name" value="PyrdxlP-dep_Trfase_major"/>
</dbReference>
<feature type="domain" description="Aminotransferase class I/classII large" evidence="8">
    <location>
        <begin position="36"/>
        <end position="382"/>
    </location>
</feature>
<evidence type="ECO:0000259" key="8">
    <source>
        <dbReference type="Pfam" id="PF00155"/>
    </source>
</evidence>
<dbReference type="EMBL" id="QOZG01000002">
    <property type="protein sequence ID" value="RCS25068.1"/>
    <property type="molecule type" value="Genomic_DNA"/>
</dbReference>
<dbReference type="InterPro" id="IPR015424">
    <property type="entry name" value="PyrdxlP-dep_Trfase"/>
</dbReference>
<proteinExistence type="inferred from homology"/>
<dbReference type="OrthoDB" id="9766084at2"/>
<dbReference type="GO" id="GO:0030170">
    <property type="term" value="F:pyridoxal phosphate binding"/>
    <property type="evidence" value="ECO:0007669"/>
    <property type="project" value="InterPro"/>
</dbReference>
<dbReference type="PANTHER" id="PTHR46383">
    <property type="entry name" value="ASPARTATE AMINOTRANSFERASE"/>
    <property type="match status" value="1"/>
</dbReference>
<evidence type="ECO:0000256" key="6">
    <source>
        <dbReference type="ARBA" id="ARBA00022898"/>
    </source>
</evidence>
<accession>A0A368K6Q7</accession>
<name>A0A368K6Q7_9HYPH</name>
<evidence type="ECO:0000256" key="2">
    <source>
        <dbReference type="ARBA" id="ARBA00007441"/>
    </source>
</evidence>
<organism evidence="9 10">
    <name type="scientific">Phyllobacterium salinisoli</name>
    <dbReference type="NCBI Taxonomy" id="1899321"/>
    <lineage>
        <taxon>Bacteria</taxon>
        <taxon>Pseudomonadati</taxon>
        <taxon>Pseudomonadota</taxon>
        <taxon>Alphaproteobacteria</taxon>
        <taxon>Hyphomicrobiales</taxon>
        <taxon>Phyllobacteriaceae</taxon>
        <taxon>Phyllobacterium</taxon>
    </lineage>
</organism>
<comment type="cofactor">
    <cofactor evidence="1">
        <name>pyridoxal 5'-phosphate</name>
        <dbReference type="ChEBI" id="CHEBI:597326"/>
    </cofactor>
</comment>
<dbReference type="EC" id="2.6.1.1" evidence="3"/>
<evidence type="ECO:0000256" key="7">
    <source>
        <dbReference type="ARBA" id="ARBA00049185"/>
    </source>
</evidence>
<dbReference type="Proteomes" id="UP000253420">
    <property type="component" value="Unassembled WGS sequence"/>
</dbReference>
<dbReference type="InterPro" id="IPR004839">
    <property type="entry name" value="Aminotransferase_I/II_large"/>
</dbReference>
<protein>
    <recommendedName>
        <fullName evidence="3">aspartate transaminase</fullName>
        <ecNumber evidence="3">2.6.1.1</ecNumber>
    </recommendedName>
</protein>
<dbReference type="InterPro" id="IPR050596">
    <property type="entry name" value="AspAT/PAT-like"/>
</dbReference>
<dbReference type="Pfam" id="PF00155">
    <property type="entry name" value="Aminotran_1_2"/>
    <property type="match status" value="1"/>
</dbReference>
<dbReference type="AlphaFoldDB" id="A0A368K6Q7"/>
<evidence type="ECO:0000256" key="1">
    <source>
        <dbReference type="ARBA" id="ARBA00001933"/>
    </source>
</evidence>
<comment type="catalytic activity">
    <reaction evidence="7">
        <text>L-aspartate + 2-oxoglutarate = oxaloacetate + L-glutamate</text>
        <dbReference type="Rhea" id="RHEA:21824"/>
        <dbReference type="ChEBI" id="CHEBI:16452"/>
        <dbReference type="ChEBI" id="CHEBI:16810"/>
        <dbReference type="ChEBI" id="CHEBI:29985"/>
        <dbReference type="ChEBI" id="CHEBI:29991"/>
        <dbReference type="EC" id="2.6.1.1"/>
    </reaction>
</comment>
<evidence type="ECO:0000256" key="4">
    <source>
        <dbReference type="ARBA" id="ARBA00022576"/>
    </source>
</evidence>
<gene>
    <name evidence="9" type="ORF">DUT91_06465</name>
</gene>
<keyword evidence="5 9" id="KW-0808">Transferase</keyword>
<dbReference type="Gene3D" id="3.40.640.10">
    <property type="entry name" value="Type I PLP-dependent aspartate aminotransferase-like (Major domain)"/>
    <property type="match status" value="1"/>
</dbReference>
<evidence type="ECO:0000313" key="9">
    <source>
        <dbReference type="EMBL" id="RCS25068.1"/>
    </source>
</evidence>
<comment type="similarity">
    <text evidence="2">Belongs to the class-I pyridoxal-phosphate-dependent aminotransferase family.</text>
</comment>
<dbReference type="CDD" id="cd00609">
    <property type="entry name" value="AAT_like"/>
    <property type="match status" value="1"/>
</dbReference>
<dbReference type="NCBIfam" id="NF005732">
    <property type="entry name" value="PRK07550.1"/>
    <property type="match status" value="1"/>
</dbReference>
<sequence>MPAPFFNPLVANLSAPPIPLVQAWARDYSGTHGPLIDLSQAVPGYPPHRDMLQWLGEAASSTAYAGYGSIEGETVLRQAYADHVAGLYGAPVETANVHITAGCNQAFIAAIMAVAGAGDTVLMTNPFYFNHESTLAMLGIRARTVDASAARGFVPEVQAIAGALTRDVRALALVTPNNPTGAIYSPEMLRAVYDLCRANGTWLILDETYRDFLPTGSEAPHGLLALPDWQDTLIQLYSFSKSFCIPGHRLGAIVAGPDVVENVAKVMDNLQICAPRAPQAAVARAILPLTDWREANRAEIASRAAALHEVMSRLPDWRIEAIGAYFAFIRHPFDGISSVEVAERLAKVAGVVALPGVFFGEGQEQFLRFAFANADVATIRQLDTRLVLVHS</sequence>
<evidence type="ECO:0000313" key="10">
    <source>
        <dbReference type="Proteomes" id="UP000253420"/>
    </source>
</evidence>
<dbReference type="GO" id="GO:0004069">
    <property type="term" value="F:L-aspartate:2-oxoglutarate aminotransferase activity"/>
    <property type="evidence" value="ECO:0007669"/>
    <property type="project" value="UniProtKB-EC"/>
</dbReference>
<comment type="caution">
    <text evidence="9">The sequence shown here is derived from an EMBL/GenBank/DDBJ whole genome shotgun (WGS) entry which is preliminary data.</text>
</comment>
<keyword evidence="4 9" id="KW-0032">Aminotransferase</keyword>
<dbReference type="SUPFAM" id="SSF53383">
    <property type="entry name" value="PLP-dependent transferases"/>
    <property type="match status" value="1"/>
</dbReference>
<reference evidence="9 10" key="1">
    <citation type="submission" date="2018-07" db="EMBL/GenBank/DDBJ databases">
        <title>The draft genome of Phyllobacterium salinisoli.</title>
        <authorList>
            <person name="Liu L."/>
            <person name="Li L."/>
            <person name="Zhang X."/>
            <person name="Liang L."/>
        </authorList>
    </citation>
    <scope>NUCLEOTIDE SEQUENCE [LARGE SCALE GENOMIC DNA]</scope>
    <source>
        <strain evidence="9 10">LLAN61</strain>
    </source>
</reference>
<dbReference type="GO" id="GO:0006520">
    <property type="term" value="P:amino acid metabolic process"/>
    <property type="evidence" value="ECO:0007669"/>
    <property type="project" value="InterPro"/>
</dbReference>
<dbReference type="RefSeq" id="WP_114439512.1">
    <property type="nucleotide sequence ID" value="NZ_QOZG01000002.1"/>
</dbReference>
<dbReference type="PANTHER" id="PTHR46383:SF1">
    <property type="entry name" value="ASPARTATE AMINOTRANSFERASE"/>
    <property type="match status" value="1"/>
</dbReference>